<dbReference type="RefSeq" id="WP_345377261.1">
    <property type="nucleotide sequence ID" value="NZ_BAABLM010000011.1"/>
</dbReference>
<dbReference type="InterPro" id="IPR045632">
    <property type="entry name" value="DUF6314"/>
</dbReference>
<protein>
    <recommendedName>
        <fullName evidence="1">DUF6314 domain-containing protein</fullName>
    </recommendedName>
</protein>
<organism evidence="2 3">
    <name type="scientific">Frondihabitans cladoniiphilus</name>
    <dbReference type="NCBI Taxonomy" id="715785"/>
    <lineage>
        <taxon>Bacteria</taxon>
        <taxon>Bacillati</taxon>
        <taxon>Actinomycetota</taxon>
        <taxon>Actinomycetes</taxon>
        <taxon>Micrococcales</taxon>
        <taxon>Microbacteriaceae</taxon>
        <taxon>Frondihabitans</taxon>
    </lineage>
</organism>
<reference evidence="3" key="1">
    <citation type="journal article" date="2019" name="Int. J. Syst. Evol. Microbiol.">
        <title>The Global Catalogue of Microorganisms (GCM) 10K type strain sequencing project: providing services to taxonomists for standard genome sequencing and annotation.</title>
        <authorList>
            <consortium name="The Broad Institute Genomics Platform"/>
            <consortium name="The Broad Institute Genome Sequencing Center for Infectious Disease"/>
            <person name="Wu L."/>
            <person name="Ma J."/>
        </authorList>
    </citation>
    <scope>NUCLEOTIDE SEQUENCE [LARGE SCALE GENOMIC DNA]</scope>
    <source>
        <strain evidence="3">JCM 18956</strain>
    </source>
</reference>
<dbReference type="EMBL" id="BAABLM010000011">
    <property type="protein sequence ID" value="GAA4685798.1"/>
    <property type="molecule type" value="Genomic_DNA"/>
</dbReference>
<evidence type="ECO:0000259" key="1">
    <source>
        <dbReference type="Pfam" id="PF19834"/>
    </source>
</evidence>
<evidence type="ECO:0000313" key="2">
    <source>
        <dbReference type="EMBL" id="GAA4685798.1"/>
    </source>
</evidence>
<keyword evidence="3" id="KW-1185">Reference proteome</keyword>
<feature type="domain" description="DUF6314" evidence="1">
    <location>
        <begin position="13"/>
        <end position="140"/>
    </location>
</feature>
<accession>A0ABP8WB04</accession>
<sequence>MSVLAEQLTPPDLLGEWRFERTVDDRREARRMPVHGVATFTLVSPSRIEWRESGVLESPSGPLPVEQTRHVVRGDGGEWRVLFADGRDFHPWAVDAELVHDCAPDVYRGHVHPTLSGSWILEWTSTGPAKDYTSTTTYSRAGAGDAPV</sequence>
<evidence type="ECO:0000313" key="3">
    <source>
        <dbReference type="Proteomes" id="UP001501295"/>
    </source>
</evidence>
<proteinExistence type="predicted"/>
<name>A0ABP8WB04_9MICO</name>
<dbReference type="Proteomes" id="UP001501295">
    <property type="component" value="Unassembled WGS sequence"/>
</dbReference>
<comment type="caution">
    <text evidence="2">The sequence shown here is derived from an EMBL/GenBank/DDBJ whole genome shotgun (WGS) entry which is preliminary data.</text>
</comment>
<gene>
    <name evidence="2" type="ORF">GCM10025780_35330</name>
</gene>
<dbReference type="Pfam" id="PF19834">
    <property type="entry name" value="DUF6314"/>
    <property type="match status" value="1"/>
</dbReference>